<dbReference type="AlphaFoldDB" id="A0A8R7V756"/>
<evidence type="ECO:0000313" key="2">
    <source>
        <dbReference type="Proteomes" id="UP000015106"/>
    </source>
</evidence>
<dbReference type="Proteomes" id="UP000015106">
    <property type="component" value="Chromosome 7"/>
</dbReference>
<reference evidence="1" key="2">
    <citation type="submission" date="2018-03" db="EMBL/GenBank/DDBJ databases">
        <title>The Triticum urartu genome reveals the dynamic nature of wheat genome evolution.</title>
        <authorList>
            <person name="Ling H."/>
            <person name="Ma B."/>
            <person name="Shi X."/>
            <person name="Liu H."/>
            <person name="Dong L."/>
            <person name="Sun H."/>
            <person name="Cao Y."/>
            <person name="Gao Q."/>
            <person name="Zheng S."/>
            <person name="Li Y."/>
            <person name="Yu Y."/>
            <person name="Du H."/>
            <person name="Qi M."/>
            <person name="Li Y."/>
            <person name="Yu H."/>
            <person name="Cui Y."/>
            <person name="Wang N."/>
            <person name="Chen C."/>
            <person name="Wu H."/>
            <person name="Zhao Y."/>
            <person name="Zhang J."/>
            <person name="Li Y."/>
            <person name="Zhou W."/>
            <person name="Zhang B."/>
            <person name="Hu W."/>
            <person name="Eijk M."/>
            <person name="Tang J."/>
            <person name="Witsenboer H."/>
            <person name="Zhao S."/>
            <person name="Li Z."/>
            <person name="Zhang A."/>
            <person name="Wang D."/>
            <person name="Liang C."/>
        </authorList>
    </citation>
    <scope>NUCLEOTIDE SEQUENCE [LARGE SCALE GENOMIC DNA]</scope>
    <source>
        <strain evidence="1">cv. G1812</strain>
    </source>
</reference>
<reference evidence="1" key="3">
    <citation type="submission" date="2022-06" db="UniProtKB">
        <authorList>
            <consortium name="EnsemblPlants"/>
        </authorList>
    </citation>
    <scope>IDENTIFICATION</scope>
</reference>
<sequence>MRRGRRWRQRACVLQPVGFITDAPLIWLDVQCQIQEKMCFLCSTIDHQTALYGAEQNQLVCISYNGTLHLYQ</sequence>
<proteinExistence type="predicted"/>
<name>A0A8R7V756_TRIUA</name>
<evidence type="ECO:0000313" key="1">
    <source>
        <dbReference type="EnsemblPlants" id="TuG1812G0700005010.01.T01.cds401145"/>
    </source>
</evidence>
<protein>
    <submittedName>
        <fullName evidence="1">Uncharacterized protein</fullName>
    </submittedName>
</protein>
<organism evidence="1 2">
    <name type="scientific">Triticum urartu</name>
    <name type="common">Red wild einkorn</name>
    <name type="synonym">Crithodium urartu</name>
    <dbReference type="NCBI Taxonomy" id="4572"/>
    <lineage>
        <taxon>Eukaryota</taxon>
        <taxon>Viridiplantae</taxon>
        <taxon>Streptophyta</taxon>
        <taxon>Embryophyta</taxon>
        <taxon>Tracheophyta</taxon>
        <taxon>Spermatophyta</taxon>
        <taxon>Magnoliopsida</taxon>
        <taxon>Liliopsida</taxon>
        <taxon>Poales</taxon>
        <taxon>Poaceae</taxon>
        <taxon>BOP clade</taxon>
        <taxon>Pooideae</taxon>
        <taxon>Triticodae</taxon>
        <taxon>Triticeae</taxon>
        <taxon>Triticinae</taxon>
        <taxon>Triticum</taxon>
    </lineage>
</organism>
<dbReference type="EnsemblPlants" id="TuG1812G0700005010.01.T01">
    <property type="protein sequence ID" value="TuG1812G0700005010.01.T01.cds401145"/>
    <property type="gene ID" value="TuG1812G0700005010.01"/>
</dbReference>
<keyword evidence="2" id="KW-1185">Reference proteome</keyword>
<reference evidence="2" key="1">
    <citation type="journal article" date="2013" name="Nature">
        <title>Draft genome of the wheat A-genome progenitor Triticum urartu.</title>
        <authorList>
            <person name="Ling H.Q."/>
            <person name="Zhao S."/>
            <person name="Liu D."/>
            <person name="Wang J."/>
            <person name="Sun H."/>
            <person name="Zhang C."/>
            <person name="Fan H."/>
            <person name="Li D."/>
            <person name="Dong L."/>
            <person name="Tao Y."/>
            <person name="Gao C."/>
            <person name="Wu H."/>
            <person name="Li Y."/>
            <person name="Cui Y."/>
            <person name="Guo X."/>
            <person name="Zheng S."/>
            <person name="Wang B."/>
            <person name="Yu K."/>
            <person name="Liang Q."/>
            <person name="Yang W."/>
            <person name="Lou X."/>
            <person name="Chen J."/>
            <person name="Feng M."/>
            <person name="Jian J."/>
            <person name="Zhang X."/>
            <person name="Luo G."/>
            <person name="Jiang Y."/>
            <person name="Liu J."/>
            <person name="Wang Z."/>
            <person name="Sha Y."/>
            <person name="Zhang B."/>
            <person name="Wu H."/>
            <person name="Tang D."/>
            <person name="Shen Q."/>
            <person name="Xue P."/>
            <person name="Zou S."/>
            <person name="Wang X."/>
            <person name="Liu X."/>
            <person name="Wang F."/>
            <person name="Yang Y."/>
            <person name="An X."/>
            <person name="Dong Z."/>
            <person name="Zhang K."/>
            <person name="Zhang X."/>
            <person name="Luo M.C."/>
            <person name="Dvorak J."/>
            <person name="Tong Y."/>
            <person name="Wang J."/>
            <person name="Yang H."/>
            <person name="Li Z."/>
            <person name="Wang D."/>
            <person name="Zhang A."/>
            <person name="Wang J."/>
        </authorList>
    </citation>
    <scope>NUCLEOTIDE SEQUENCE</scope>
    <source>
        <strain evidence="2">cv. G1812</strain>
    </source>
</reference>
<accession>A0A8R7V756</accession>
<dbReference type="Gramene" id="TuG1812G0700005010.01.T01">
    <property type="protein sequence ID" value="TuG1812G0700005010.01.T01.cds401145"/>
    <property type="gene ID" value="TuG1812G0700005010.01"/>
</dbReference>